<evidence type="ECO:0000313" key="7">
    <source>
        <dbReference type="EMBL" id="KAL0287826.1"/>
    </source>
</evidence>
<keyword evidence="4" id="KW-0378">Hydrolase</keyword>
<dbReference type="InterPro" id="IPR017853">
    <property type="entry name" value="GH"/>
</dbReference>
<dbReference type="InterPro" id="IPR001547">
    <property type="entry name" value="Glyco_hydro_5"/>
</dbReference>
<accession>A0AAW2J071</accession>
<dbReference type="EC" id="3.2.1.78" evidence="3"/>
<sequence length="120" mass="13820">MQVAAQPSERYKVSNVFREAEVAGLTVCRTWAFSDGSNKLSLQISLRVYDENIVQALDFVVSKVTKNKIRMILSLVNNYQNFGGRPQYVDWARNVDNRTSSDGDFYTNDVVKQYYKNHVK</sequence>
<evidence type="ECO:0000256" key="1">
    <source>
        <dbReference type="ARBA" id="ARBA00001678"/>
    </source>
</evidence>
<dbReference type="PANTHER" id="PTHR31451">
    <property type="match status" value="1"/>
</dbReference>
<dbReference type="Pfam" id="PF26410">
    <property type="entry name" value="GH5_mannosidase"/>
    <property type="match status" value="1"/>
</dbReference>
<protein>
    <recommendedName>
        <fullName evidence="3">mannan endo-1,4-beta-mannosidase</fullName>
        <ecNumber evidence="3">3.2.1.78</ecNumber>
    </recommendedName>
</protein>
<reference evidence="7" key="1">
    <citation type="submission" date="2020-06" db="EMBL/GenBank/DDBJ databases">
        <authorList>
            <person name="Li T."/>
            <person name="Hu X."/>
            <person name="Zhang T."/>
            <person name="Song X."/>
            <person name="Zhang H."/>
            <person name="Dai N."/>
            <person name="Sheng W."/>
            <person name="Hou X."/>
            <person name="Wei L."/>
        </authorList>
    </citation>
    <scope>NUCLEOTIDE SEQUENCE</scope>
    <source>
        <strain evidence="7">G01</strain>
        <tissue evidence="7">Leaf</tissue>
    </source>
</reference>
<feature type="domain" description="Glycoside hydrolase family 5" evidence="6">
    <location>
        <begin position="15"/>
        <end position="119"/>
    </location>
</feature>
<name>A0AAW2J071_9LAMI</name>
<comment type="catalytic activity">
    <reaction evidence="1">
        <text>Random hydrolysis of (1-&gt;4)-beta-D-mannosidic linkages in mannans, galactomannans and glucomannans.</text>
        <dbReference type="EC" id="3.2.1.78"/>
    </reaction>
</comment>
<dbReference type="SUPFAM" id="SSF51445">
    <property type="entry name" value="(Trans)glycosidases"/>
    <property type="match status" value="1"/>
</dbReference>
<reference evidence="7" key="2">
    <citation type="journal article" date="2024" name="Plant">
        <title>Genomic evolution and insights into agronomic trait innovations of Sesamum species.</title>
        <authorList>
            <person name="Miao H."/>
            <person name="Wang L."/>
            <person name="Qu L."/>
            <person name="Liu H."/>
            <person name="Sun Y."/>
            <person name="Le M."/>
            <person name="Wang Q."/>
            <person name="Wei S."/>
            <person name="Zheng Y."/>
            <person name="Lin W."/>
            <person name="Duan Y."/>
            <person name="Cao H."/>
            <person name="Xiong S."/>
            <person name="Wang X."/>
            <person name="Wei L."/>
            <person name="Li C."/>
            <person name="Ma Q."/>
            <person name="Ju M."/>
            <person name="Zhao R."/>
            <person name="Li G."/>
            <person name="Mu C."/>
            <person name="Tian Q."/>
            <person name="Mei H."/>
            <person name="Zhang T."/>
            <person name="Gao T."/>
            <person name="Zhang H."/>
        </authorList>
    </citation>
    <scope>NUCLEOTIDE SEQUENCE</scope>
    <source>
        <strain evidence="7">G01</strain>
    </source>
</reference>
<dbReference type="AlphaFoldDB" id="A0AAW2J071"/>
<dbReference type="GO" id="GO:0016985">
    <property type="term" value="F:mannan endo-1,4-beta-mannosidase activity"/>
    <property type="evidence" value="ECO:0007669"/>
    <property type="project" value="UniProtKB-EC"/>
</dbReference>
<evidence type="ECO:0000256" key="2">
    <source>
        <dbReference type="ARBA" id="ARBA00005641"/>
    </source>
</evidence>
<evidence type="ECO:0000256" key="3">
    <source>
        <dbReference type="ARBA" id="ARBA00012706"/>
    </source>
</evidence>
<keyword evidence="5" id="KW-0326">Glycosidase</keyword>
<dbReference type="PANTHER" id="PTHR31451:SF59">
    <property type="entry name" value="MANNAN ENDO-1,4-BETA-MANNOSIDASE"/>
    <property type="match status" value="1"/>
</dbReference>
<feature type="non-terminal residue" evidence="7">
    <location>
        <position position="120"/>
    </location>
</feature>
<dbReference type="Gene3D" id="3.20.20.80">
    <property type="entry name" value="Glycosidases"/>
    <property type="match status" value="1"/>
</dbReference>
<evidence type="ECO:0000256" key="4">
    <source>
        <dbReference type="ARBA" id="ARBA00022801"/>
    </source>
</evidence>
<evidence type="ECO:0000259" key="6">
    <source>
        <dbReference type="Pfam" id="PF26410"/>
    </source>
</evidence>
<comment type="caution">
    <text evidence="7">The sequence shown here is derived from an EMBL/GenBank/DDBJ whole genome shotgun (WGS) entry which is preliminary data.</text>
</comment>
<organism evidence="7">
    <name type="scientific">Sesamum angustifolium</name>
    <dbReference type="NCBI Taxonomy" id="2727405"/>
    <lineage>
        <taxon>Eukaryota</taxon>
        <taxon>Viridiplantae</taxon>
        <taxon>Streptophyta</taxon>
        <taxon>Embryophyta</taxon>
        <taxon>Tracheophyta</taxon>
        <taxon>Spermatophyta</taxon>
        <taxon>Magnoliopsida</taxon>
        <taxon>eudicotyledons</taxon>
        <taxon>Gunneridae</taxon>
        <taxon>Pentapetalae</taxon>
        <taxon>asterids</taxon>
        <taxon>lamiids</taxon>
        <taxon>Lamiales</taxon>
        <taxon>Pedaliaceae</taxon>
        <taxon>Sesamum</taxon>
    </lineage>
</organism>
<dbReference type="EMBL" id="JACGWK010001468">
    <property type="protein sequence ID" value="KAL0287826.1"/>
    <property type="molecule type" value="Genomic_DNA"/>
</dbReference>
<evidence type="ECO:0000256" key="5">
    <source>
        <dbReference type="ARBA" id="ARBA00023295"/>
    </source>
</evidence>
<gene>
    <name evidence="7" type="ORF">Sangu_2675700</name>
</gene>
<comment type="similarity">
    <text evidence="2">Belongs to the glycosyl hydrolase 5 (cellulase A) family.</text>
</comment>
<dbReference type="InterPro" id="IPR045053">
    <property type="entry name" value="MAN-like"/>
</dbReference>
<proteinExistence type="inferred from homology"/>